<dbReference type="GO" id="GO:0003700">
    <property type="term" value="F:DNA-binding transcription factor activity"/>
    <property type="evidence" value="ECO:0007669"/>
    <property type="project" value="TreeGrafter"/>
</dbReference>
<dbReference type="Pfam" id="PF00027">
    <property type="entry name" value="cNMP_binding"/>
    <property type="match status" value="1"/>
</dbReference>
<dbReference type="GO" id="GO:0005829">
    <property type="term" value="C:cytosol"/>
    <property type="evidence" value="ECO:0007669"/>
    <property type="project" value="TreeGrafter"/>
</dbReference>
<protein>
    <recommendedName>
        <fullName evidence="2">Cyclic nucleotide-binding domain-containing protein</fullName>
    </recommendedName>
</protein>
<evidence type="ECO:0000256" key="1">
    <source>
        <dbReference type="SAM" id="Coils"/>
    </source>
</evidence>
<accession>A0A2N3PQL6</accession>
<dbReference type="SUPFAM" id="SSF51206">
    <property type="entry name" value="cAMP-binding domain-like"/>
    <property type="match status" value="1"/>
</dbReference>
<gene>
    <name evidence="3" type="ORF">CWS72_20475</name>
</gene>
<dbReference type="AlphaFoldDB" id="A0A2N3PQL6"/>
<dbReference type="EMBL" id="PIUM01000028">
    <property type="protein sequence ID" value="PKU22705.1"/>
    <property type="molecule type" value="Genomic_DNA"/>
</dbReference>
<dbReference type="PANTHER" id="PTHR24567">
    <property type="entry name" value="CRP FAMILY TRANSCRIPTIONAL REGULATORY PROTEIN"/>
    <property type="match status" value="1"/>
</dbReference>
<dbReference type="Gene3D" id="1.25.40.10">
    <property type="entry name" value="Tetratricopeptide repeat domain"/>
    <property type="match status" value="2"/>
</dbReference>
<dbReference type="CDD" id="cd00038">
    <property type="entry name" value="CAP_ED"/>
    <property type="match status" value="1"/>
</dbReference>
<dbReference type="SUPFAM" id="SSF48452">
    <property type="entry name" value="TPR-like"/>
    <property type="match status" value="2"/>
</dbReference>
<dbReference type="Gene3D" id="2.60.120.10">
    <property type="entry name" value="Jelly Rolls"/>
    <property type="match status" value="1"/>
</dbReference>
<reference evidence="4" key="1">
    <citation type="submission" date="2017-12" db="EMBL/GenBank/DDBJ databases">
        <title>Draft genome sequence of Telmatospirillum siberiense 26-4b1T, an acidotolerant peatland alphaproteobacterium potentially involved in sulfur cycling.</title>
        <authorList>
            <person name="Hausmann B."/>
            <person name="Pjevac P."/>
            <person name="Schreck K."/>
            <person name="Herbold C.W."/>
            <person name="Daims H."/>
            <person name="Wagner M."/>
            <person name="Pester M."/>
            <person name="Loy A."/>
        </authorList>
    </citation>
    <scope>NUCLEOTIDE SEQUENCE [LARGE SCALE GENOMIC DNA]</scope>
    <source>
        <strain evidence="4">26-4b1</strain>
    </source>
</reference>
<sequence>MGARRPVRAGERSYSKGEIIYRAGEPCDAVYVVVSGRVELFREDSDGAVVTGRVGPIEMFGETDVLHEGPRESGARAMQKTVVKRVPRDEFMVWVQNEPNAGIRVLGLLVERLRAADAIITHSREGGEVFGPPAEGLGWSLIQALRAWLRYRKHHSQGGGLSDGAKPFSIGIAIVNNDVEEAWTRALAGLLEERFGISVRVLSVSLQLDPGADQNQVNAVVLRARQILAREAGLDLLVWGDVHADGYSLWFTPAGQGDEERPGCFSPYLSLELPGDQEPPAGDMFYLIVLAAIEPMTEAQRGLQHELLVAAQQALPAMPDDLPVSWNIDQQRTVLTCYGLALATIAGLEPDPGWYDVAGDAYNAAINRLPQDDHGIEEALLHKYWGNVLSAVSERRQDVAALEQAVEEYRASVECLVKASYPLEWGGAYNRLGQALYKLDLATGQPNLLKEAMGAFQAALQVYTRTESPQRWADVMNNLAQVLQVYGDQVKSPEVLERAVDACRAALEFRARNRTPLGWASCQNTLGTALFLLDKHRQSTEHLDEAAAAYTGALEVYRQMGATRQAAIAEKNLAHVERLNKIRVERRVALPDWGDD</sequence>
<dbReference type="InterPro" id="IPR014710">
    <property type="entry name" value="RmlC-like_jellyroll"/>
</dbReference>
<comment type="caution">
    <text evidence="3">The sequence shown here is derived from an EMBL/GenBank/DDBJ whole genome shotgun (WGS) entry which is preliminary data.</text>
</comment>
<keyword evidence="1" id="KW-0175">Coiled coil</keyword>
<keyword evidence="4" id="KW-1185">Reference proteome</keyword>
<organism evidence="3 4">
    <name type="scientific">Telmatospirillum siberiense</name>
    <dbReference type="NCBI Taxonomy" id="382514"/>
    <lineage>
        <taxon>Bacteria</taxon>
        <taxon>Pseudomonadati</taxon>
        <taxon>Pseudomonadota</taxon>
        <taxon>Alphaproteobacteria</taxon>
        <taxon>Rhodospirillales</taxon>
        <taxon>Rhodospirillaceae</taxon>
        <taxon>Telmatospirillum</taxon>
    </lineage>
</organism>
<evidence type="ECO:0000313" key="4">
    <source>
        <dbReference type="Proteomes" id="UP000233293"/>
    </source>
</evidence>
<dbReference type="PROSITE" id="PS50042">
    <property type="entry name" value="CNMP_BINDING_3"/>
    <property type="match status" value="1"/>
</dbReference>
<proteinExistence type="predicted"/>
<evidence type="ECO:0000259" key="2">
    <source>
        <dbReference type="PROSITE" id="PS50042"/>
    </source>
</evidence>
<dbReference type="SMART" id="SM00100">
    <property type="entry name" value="cNMP"/>
    <property type="match status" value="1"/>
</dbReference>
<dbReference type="PANTHER" id="PTHR24567:SF74">
    <property type="entry name" value="HTH-TYPE TRANSCRIPTIONAL REGULATOR ARCR"/>
    <property type="match status" value="1"/>
</dbReference>
<dbReference type="InterPro" id="IPR011990">
    <property type="entry name" value="TPR-like_helical_dom_sf"/>
</dbReference>
<dbReference type="Proteomes" id="UP000233293">
    <property type="component" value="Unassembled WGS sequence"/>
</dbReference>
<name>A0A2N3PQL6_9PROT</name>
<feature type="coiled-coil region" evidence="1">
    <location>
        <begin position="392"/>
        <end position="419"/>
    </location>
</feature>
<dbReference type="InterPro" id="IPR050397">
    <property type="entry name" value="Env_Response_Regulators"/>
</dbReference>
<dbReference type="InterPro" id="IPR018490">
    <property type="entry name" value="cNMP-bd_dom_sf"/>
</dbReference>
<feature type="domain" description="Cyclic nucleotide-binding" evidence="2">
    <location>
        <begin position="11"/>
        <end position="91"/>
    </location>
</feature>
<dbReference type="InterPro" id="IPR000595">
    <property type="entry name" value="cNMP-bd_dom"/>
</dbReference>
<evidence type="ECO:0000313" key="3">
    <source>
        <dbReference type="EMBL" id="PKU22705.1"/>
    </source>
</evidence>